<dbReference type="InterPro" id="IPR052304">
    <property type="entry name" value="PTTG1IP"/>
</dbReference>
<accession>A0A9Q0YR02</accession>
<dbReference type="OrthoDB" id="5829916at2759"/>
<proteinExistence type="predicted"/>
<comment type="caution">
    <text evidence="4">The sequence shown here is derived from an EMBL/GenBank/DDBJ whole genome shotgun (WGS) entry which is preliminary data.</text>
</comment>
<keyword evidence="2" id="KW-0472">Membrane</keyword>
<feature type="transmembrane region" description="Helical" evidence="2">
    <location>
        <begin position="109"/>
        <end position="134"/>
    </location>
</feature>
<feature type="chain" id="PRO_5040362576" evidence="3">
    <location>
        <begin position="26"/>
        <end position="205"/>
    </location>
</feature>
<keyword evidence="2" id="KW-1133">Transmembrane helix</keyword>
<dbReference type="GO" id="GO:0005634">
    <property type="term" value="C:nucleus"/>
    <property type="evidence" value="ECO:0007669"/>
    <property type="project" value="TreeGrafter"/>
</dbReference>
<keyword evidence="5" id="KW-1185">Reference proteome</keyword>
<dbReference type="EMBL" id="JAIZAY010000018">
    <property type="protein sequence ID" value="KAJ8024717.1"/>
    <property type="molecule type" value="Genomic_DNA"/>
</dbReference>
<reference evidence="4" key="1">
    <citation type="submission" date="2021-10" db="EMBL/GenBank/DDBJ databases">
        <title>Tropical sea cucumber genome reveals ecological adaptation and Cuvierian tubules defense mechanism.</title>
        <authorList>
            <person name="Chen T."/>
        </authorList>
    </citation>
    <scope>NUCLEOTIDE SEQUENCE</scope>
    <source>
        <strain evidence="4">Nanhai2018</strain>
        <tissue evidence="4">Muscle</tissue>
    </source>
</reference>
<feature type="signal peptide" evidence="3">
    <location>
        <begin position="1"/>
        <end position="25"/>
    </location>
</feature>
<dbReference type="PANTHER" id="PTHR15191">
    <property type="entry name" value="PROTEIN CBG20567"/>
    <property type="match status" value="1"/>
</dbReference>
<evidence type="ECO:0000256" key="1">
    <source>
        <dbReference type="SAM" id="MobiDB-lite"/>
    </source>
</evidence>
<name>A0A9Q0YR02_HOLLE</name>
<dbReference type="Proteomes" id="UP001152320">
    <property type="component" value="Chromosome 18"/>
</dbReference>
<feature type="compositionally biased region" description="Basic and acidic residues" evidence="1">
    <location>
        <begin position="147"/>
        <end position="180"/>
    </location>
</feature>
<evidence type="ECO:0000313" key="4">
    <source>
        <dbReference type="EMBL" id="KAJ8024717.1"/>
    </source>
</evidence>
<gene>
    <name evidence="4" type="ORF">HOLleu_34706</name>
</gene>
<feature type="region of interest" description="Disordered" evidence="1">
    <location>
        <begin position="145"/>
        <end position="205"/>
    </location>
</feature>
<dbReference type="PANTHER" id="PTHR15191:SF3">
    <property type="entry name" value="PITUITARY TUMOR-TRANSFORMING GENE PROTEIN-BINDING FACTOR"/>
    <property type="match status" value="1"/>
</dbReference>
<evidence type="ECO:0000313" key="5">
    <source>
        <dbReference type="Proteomes" id="UP001152320"/>
    </source>
</evidence>
<keyword evidence="2" id="KW-0812">Transmembrane</keyword>
<dbReference type="AlphaFoldDB" id="A0A9Q0YR02"/>
<protein>
    <submittedName>
        <fullName evidence="4">Pituitary tumor-transforming protein1 protein-interacting protein</fullName>
    </submittedName>
</protein>
<evidence type="ECO:0000256" key="2">
    <source>
        <dbReference type="SAM" id="Phobius"/>
    </source>
</evidence>
<feature type="region of interest" description="Disordered" evidence="1">
    <location>
        <begin position="28"/>
        <end position="48"/>
    </location>
</feature>
<organism evidence="4 5">
    <name type="scientific">Holothuria leucospilota</name>
    <name type="common">Black long sea cucumber</name>
    <name type="synonym">Mertensiothuria leucospilota</name>
    <dbReference type="NCBI Taxonomy" id="206669"/>
    <lineage>
        <taxon>Eukaryota</taxon>
        <taxon>Metazoa</taxon>
        <taxon>Echinodermata</taxon>
        <taxon>Eleutherozoa</taxon>
        <taxon>Echinozoa</taxon>
        <taxon>Holothuroidea</taxon>
        <taxon>Aspidochirotacea</taxon>
        <taxon>Aspidochirotida</taxon>
        <taxon>Holothuriidae</taxon>
        <taxon>Holothuria</taxon>
    </lineage>
</organism>
<evidence type="ECO:0000256" key="3">
    <source>
        <dbReference type="SAM" id="SignalP"/>
    </source>
</evidence>
<dbReference type="GO" id="GO:0005737">
    <property type="term" value="C:cytoplasm"/>
    <property type="evidence" value="ECO:0007669"/>
    <property type="project" value="TreeGrafter"/>
</dbReference>
<keyword evidence="3" id="KW-0732">Signal</keyword>
<dbReference type="GO" id="GO:0006606">
    <property type="term" value="P:protein import into nucleus"/>
    <property type="evidence" value="ECO:0007669"/>
    <property type="project" value="TreeGrafter"/>
</dbReference>
<sequence>MMVQRRLLVTFLVILSVVCLLYVDATPTPPSTPTSSSRPTPKPDPEKECSEYSGPDKCEDCVRAAGAKCMFCFTGNKCMKYPAGDIIPKSKDCDLSKLRWGTCAINFKALLISMGVIAGVIILSLSCCIVYCCCCRGPSGRQRRKWAKEDAKEERKKAERQMKQDQRKAERQARNDEIRRKYGLLQNESDDEDNDNEPLTQTEQL</sequence>